<feature type="transmembrane region" description="Helical" evidence="1">
    <location>
        <begin position="580"/>
        <end position="605"/>
    </location>
</feature>
<reference evidence="3 4" key="1">
    <citation type="submission" date="2021-01" db="EMBL/GenBank/DDBJ databases">
        <title>Whole genome shotgun sequence of Asanoa siamensis NBRC 107932.</title>
        <authorList>
            <person name="Komaki H."/>
            <person name="Tamura T."/>
        </authorList>
    </citation>
    <scope>NUCLEOTIDE SEQUENCE [LARGE SCALE GENOMIC DNA]</scope>
    <source>
        <strain evidence="3 4">NBRC 107932</strain>
    </source>
</reference>
<dbReference type="EMBL" id="BONE01000001">
    <property type="protein sequence ID" value="GIF70604.1"/>
    <property type="molecule type" value="Genomic_DNA"/>
</dbReference>
<feature type="transmembrane region" description="Helical" evidence="1">
    <location>
        <begin position="480"/>
        <end position="499"/>
    </location>
</feature>
<name>A0ABQ4CH40_9ACTN</name>
<evidence type="ECO:0000256" key="1">
    <source>
        <dbReference type="SAM" id="Phobius"/>
    </source>
</evidence>
<evidence type="ECO:0000313" key="4">
    <source>
        <dbReference type="Proteomes" id="UP000604117"/>
    </source>
</evidence>
<dbReference type="InterPro" id="IPR027417">
    <property type="entry name" value="P-loop_NTPase"/>
</dbReference>
<dbReference type="InterPro" id="IPR007111">
    <property type="entry name" value="NACHT_NTPase"/>
</dbReference>
<dbReference type="RefSeq" id="WP_203710065.1">
    <property type="nucleotide sequence ID" value="NZ_BONE01000001.1"/>
</dbReference>
<evidence type="ECO:0000259" key="2">
    <source>
        <dbReference type="PROSITE" id="PS50837"/>
    </source>
</evidence>
<accession>A0ABQ4CH40</accession>
<gene>
    <name evidence="3" type="ORF">Asi02nite_01220</name>
</gene>
<keyword evidence="1" id="KW-1133">Transmembrane helix</keyword>
<dbReference type="PROSITE" id="PS50837">
    <property type="entry name" value="NACHT"/>
    <property type="match status" value="1"/>
</dbReference>
<sequence length="654" mass="69235">MPFSLDTGDQIASMVSAVLAVVAVWLALAARRRSPDADPDALLDQAARRLALRVRQQWDQEAGNRGLLHPEPIAVRWSSTPRPVGAAAAEILGPGAGRAIRLKLAGDVTTVAATWRQLPARQLVIIGAPGSGKTSLAVLLVRQLLADRSVGDPVPVLLNMSAWDPAVHVDVWLARRLVEIYPELSPRRLGPGGAGLLISSGRVVPVLDGLDEIPADLRASALTALTQVVAGDRPLVLTCRAVEFEEIVQATGVPLARAAVVEVEPVTGAQAATYLRAGQIDSERRWAPVTATLAAEPSGALAAALGTPLMVYLARTVYADGRADPRELAAFTDPGAIEEHLLAAYLPTVYGGPPARSDGRRPRPYPPEKAVRWLGVLARHLRDRRASEFAWWRLVDAVPAPGLVVAAVWALWIGLLSTSLVLVVSVAVRVATSDGLATGALIADERWWAVLGVAAGTVFSAGWGALLIKVPLRVRVQPRWLVGAATAGVLGAVLLAWVRDLLWTGPTVTRPAYLLIFGLALGLGLGVVAAAGPSELLSPRQSMRDDRGAALAAGLCSAGGGLVVGAAFNEPWIGAGFGVYLGVSITAYISSWGRYLFALAVLATLGRLPVRLFRFLEDAHARGVLRQVGAEYQFRHLRLQEHLAGQSVAQTSRR</sequence>
<feature type="transmembrane region" description="Helical" evidence="1">
    <location>
        <begin position="403"/>
        <end position="427"/>
    </location>
</feature>
<organism evidence="3 4">
    <name type="scientific">Asanoa siamensis</name>
    <dbReference type="NCBI Taxonomy" id="926357"/>
    <lineage>
        <taxon>Bacteria</taxon>
        <taxon>Bacillati</taxon>
        <taxon>Actinomycetota</taxon>
        <taxon>Actinomycetes</taxon>
        <taxon>Micromonosporales</taxon>
        <taxon>Micromonosporaceae</taxon>
        <taxon>Asanoa</taxon>
    </lineage>
</organism>
<proteinExistence type="predicted"/>
<dbReference type="Gene3D" id="3.40.50.300">
    <property type="entry name" value="P-loop containing nucleotide triphosphate hydrolases"/>
    <property type="match status" value="1"/>
</dbReference>
<protein>
    <recommendedName>
        <fullName evidence="2">NACHT domain-containing protein</fullName>
    </recommendedName>
</protein>
<feature type="transmembrane region" description="Helical" evidence="1">
    <location>
        <begin position="447"/>
        <end position="468"/>
    </location>
</feature>
<feature type="domain" description="NACHT" evidence="2">
    <location>
        <begin position="121"/>
        <end position="229"/>
    </location>
</feature>
<comment type="caution">
    <text evidence="3">The sequence shown here is derived from an EMBL/GenBank/DDBJ whole genome shotgun (WGS) entry which is preliminary data.</text>
</comment>
<keyword evidence="1" id="KW-0812">Transmembrane</keyword>
<keyword evidence="1" id="KW-0472">Membrane</keyword>
<dbReference type="Proteomes" id="UP000604117">
    <property type="component" value="Unassembled WGS sequence"/>
</dbReference>
<dbReference type="SUPFAM" id="SSF52540">
    <property type="entry name" value="P-loop containing nucleoside triphosphate hydrolases"/>
    <property type="match status" value="1"/>
</dbReference>
<dbReference type="Pfam" id="PF05729">
    <property type="entry name" value="NACHT"/>
    <property type="match status" value="1"/>
</dbReference>
<keyword evidence="4" id="KW-1185">Reference proteome</keyword>
<feature type="transmembrane region" description="Helical" evidence="1">
    <location>
        <begin position="12"/>
        <end position="30"/>
    </location>
</feature>
<feature type="transmembrane region" description="Helical" evidence="1">
    <location>
        <begin position="549"/>
        <end position="568"/>
    </location>
</feature>
<evidence type="ECO:0000313" key="3">
    <source>
        <dbReference type="EMBL" id="GIF70604.1"/>
    </source>
</evidence>
<feature type="transmembrane region" description="Helical" evidence="1">
    <location>
        <begin position="511"/>
        <end position="537"/>
    </location>
</feature>